<feature type="domain" description="ZP" evidence="4">
    <location>
        <begin position="530"/>
        <end position="777"/>
    </location>
</feature>
<evidence type="ECO:0000256" key="1">
    <source>
        <dbReference type="SAM" id="MobiDB-lite"/>
    </source>
</evidence>
<comment type="caution">
    <text evidence="5">The sequence shown here is derived from an EMBL/GenBank/DDBJ whole genome shotgun (WGS) entry which is preliminary data.</text>
</comment>
<evidence type="ECO:0000256" key="2">
    <source>
        <dbReference type="SAM" id="Phobius"/>
    </source>
</evidence>
<dbReference type="InterPro" id="IPR056953">
    <property type="entry name" value="CUT_N"/>
</dbReference>
<evidence type="ECO:0000256" key="3">
    <source>
        <dbReference type="SAM" id="SignalP"/>
    </source>
</evidence>
<dbReference type="InterPro" id="IPR001507">
    <property type="entry name" value="ZP_dom"/>
</dbReference>
<proteinExistence type="predicted"/>
<dbReference type="Pfam" id="PF25057">
    <property type="entry name" value="CUT_N"/>
    <property type="match status" value="2"/>
</dbReference>
<reference evidence="5 6" key="1">
    <citation type="submission" date="2021-06" db="EMBL/GenBank/DDBJ databases">
        <title>Caerostris darwini draft genome.</title>
        <authorList>
            <person name="Kono N."/>
            <person name="Arakawa K."/>
        </authorList>
    </citation>
    <scope>NUCLEOTIDE SEQUENCE [LARGE SCALE GENOMIC DNA]</scope>
</reference>
<organism evidence="5 6">
    <name type="scientific">Caerostris darwini</name>
    <dbReference type="NCBI Taxonomy" id="1538125"/>
    <lineage>
        <taxon>Eukaryota</taxon>
        <taxon>Metazoa</taxon>
        <taxon>Ecdysozoa</taxon>
        <taxon>Arthropoda</taxon>
        <taxon>Chelicerata</taxon>
        <taxon>Arachnida</taxon>
        <taxon>Araneae</taxon>
        <taxon>Araneomorphae</taxon>
        <taxon>Entelegynae</taxon>
        <taxon>Araneoidea</taxon>
        <taxon>Araneidae</taxon>
        <taxon>Caerostris</taxon>
    </lineage>
</organism>
<evidence type="ECO:0000313" key="5">
    <source>
        <dbReference type="EMBL" id="GIY82887.1"/>
    </source>
</evidence>
<feature type="transmembrane region" description="Helical" evidence="2">
    <location>
        <begin position="503"/>
        <end position="521"/>
    </location>
</feature>
<protein>
    <submittedName>
        <fullName evidence="5">ZP domain-containing protein</fullName>
    </submittedName>
</protein>
<keyword evidence="6" id="KW-1185">Reference proteome</keyword>
<dbReference type="EMBL" id="BPLQ01014754">
    <property type="protein sequence ID" value="GIY82887.1"/>
    <property type="molecule type" value="Genomic_DNA"/>
</dbReference>
<dbReference type="PANTHER" id="PTHR46560">
    <property type="entry name" value="CYPHER, ISOFORM B"/>
    <property type="match status" value="1"/>
</dbReference>
<keyword evidence="3" id="KW-0732">Signal</keyword>
<sequence length="872" mass="98437">MEIFVPRTFERSKLICFVLVMMCSRVICIQDNVANLNSTCDLNGLHVQFTFPKPFEGIVFAFGHRSEPTCSTIPESPTLSESLTLPLTACGTVVEETDHPLVLNSIVVQYHRLLQTQYDYVEELSCRLTQNLSEQFWSSHNLDQTSQLNLQYQVEQSFHLKLDSQVMCEKVNGVTSCNKRLLIFRLHDGGIHEDLGIKQCIAHDAKVISENTLIYGIDIQRQCSEVTPKNAYNFNVVKVNKGLVAFVKIKAPEIKSVKLTYITCEVAVCKAACDCPKNKTSQVYYLTTVVSHKLLKKSGDSSSEISPQQRKRQNRKFENDIETEVHKVLKYNNQTKDIAKSQKRIWSWLDGRSSQDIDPSIKKFISESTELYNTYSYTSVFEYDDELESTEMPSTLTSSPGTYVTSFKELTNDSISEVDSTNKTTSTNETAENTELQISDFTTIINSSNEEKKDCVSRTSFVIMLVALIFVIVSALSFVIEVHSWLIFGKIRTMNNYVVNSNIVKSLVILYIITSVSGSIYPNPPTYGVECNDTTLTVHFNFSLPFGGAIFSDGEFFVRDCSLHQISDSNDTEFTIHFPFDKCTFTADRIDDQPAISIDVITQQHNLMATLYDYVQTFSCPVNESLHLLYSTTEGELPWSPERERSSYELRVDILAQLPLPGPIDEGMESRLFVVVLVRDRGLHKDLAVRNCIAHDQAVLSNTSSVFRLSDEFGCTDPSYPVPQFTVTNESLRMDLLAYASLGNFSHFFRGQMAITCGAVLCDTSCPIHCNRTEFPTPLFLTDVQTKVLVRRGDSAVPPESLDWLNTNNRRRQKRSSGEIFKQFPFMDDFPNELPSKIIGDVDILGSANDESDLVRVEKTSESILHETCSSK</sequence>
<evidence type="ECO:0000313" key="6">
    <source>
        <dbReference type="Proteomes" id="UP001054837"/>
    </source>
</evidence>
<dbReference type="AlphaFoldDB" id="A0AAV4WJQ9"/>
<feature type="chain" id="PRO_5043439256" evidence="3">
    <location>
        <begin position="29"/>
        <end position="872"/>
    </location>
</feature>
<feature type="region of interest" description="Disordered" evidence="1">
    <location>
        <begin position="298"/>
        <end position="317"/>
    </location>
</feature>
<feature type="domain" description="ZP" evidence="4">
    <location>
        <begin position="39"/>
        <end position="285"/>
    </location>
</feature>
<dbReference type="Proteomes" id="UP001054837">
    <property type="component" value="Unassembled WGS sequence"/>
</dbReference>
<name>A0AAV4WJQ9_9ARAC</name>
<feature type="signal peptide" evidence="3">
    <location>
        <begin position="1"/>
        <end position="28"/>
    </location>
</feature>
<dbReference type="SMART" id="SM00241">
    <property type="entry name" value="ZP"/>
    <property type="match status" value="1"/>
</dbReference>
<dbReference type="PANTHER" id="PTHR46560:SF5">
    <property type="entry name" value="CYPHER, ISOFORM B"/>
    <property type="match status" value="1"/>
</dbReference>
<feature type="transmembrane region" description="Helical" evidence="2">
    <location>
        <begin position="461"/>
        <end position="482"/>
    </location>
</feature>
<dbReference type="PROSITE" id="PS51034">
    <property type="entry name" value="ZP_2"/>
    <property type="match status" value="2"/>
</dbReference>
<keyword evidence="2" id="KW-0812">Transmembrane</keyword>
<evidence type="ECO:0000259" key="4">
    <source>
        <dbReference type="PROSITE" id="PS51034"/>
    </source>
</evidence>
<keyword evidence="2" id="KW-1133">Transmembrane helix</keyword>
<accession>A0AAV4WJQ9</accession>
<keyword evidence="2" id="KW-0472">Membrane</keyword>
<gene>
    <name evidence="5" type="primary">AVEN_54102_1</name>
    <name evidence="5" type="ORF">CDAR_527021</name>
</gene>